<dbReference type="Pfam" id="PF00248">
    <property type="entry name" value="Aldo_ket_red"/>
    <property type="match status" value="1"/>
</dbReference>
<dbReference type="Gene3D" id="3.20.20.100">
    <property type="entry name" value="NADP-dependent oxidoreductase domain"/>
    <property type="match status" value="1"/>
</dbReference>
<evidence type="ECO:0000313" key="2">
    <source>
        <dbReference type="EMBL" id="SFU54233.1"/>
    </source>
</evidence>
<dbReference type="CDD" id="cd19152">
    <property type="entry name" value="AKR_AKR15A"/>
    <property type="match status" value="1"/>
</dbReference>
<dbReference type="OrthoDB" id="9773828at2"/>
<protein>
    <submittedName>
        <fullName evidence="2">D-threo-aldose 1-dehydrogenase</fullName>
    </submittedName>
</protein>
<dbReference type="PANTHER" id="PTHR42686">
    <property type="entry name" value="GH17980P-RELATED"/>
    <property type="match status" value="1"/>
</dbReference>
<dbReference type="InterPro" id="IPR023210">
    <property type="entry name" value="NADP_OxRdtase_dom"/>
</dbReference>
<dbReference type="SUPFAM" id="SSF51430">
    <property type="entry name" value="NAD(P)-linked oxidoreductase"/>
    <property type="match status" value="1"/>
</dbReference>
<dbReference type="EMBL" id="FPBK01000006">
    <property type="protein sequence ID" value="SFU54233.1"/>
    <property type="molecule type" value="Genomic_DNA"/>
</dbReference>
<dbReference type="InterPro" id="IPR036812">
    <property type="entry name" value="NAD(P)_OxRdtase_dom_sf"/>
</dbReference>
<accession>A0A1I7H0M1</accession>
<reference evidence="3" key="1">
    <citation type="submission" date="2016-10" db="EMBL/GenBank/DDBJ databases">
        <authorList>
            <person name="Varghese N."/>
            <person name="Submissions S."/>
        </authorList>
    </citation>
    <scope>NUCLEOTIDE SEQUENCE [LARGE SCALE GENOMIC DNA]</scope>
    <source>
        <strain evidence="3">CGMCC 1.12333</strain>
    </source>
</reference>
<evidence type="ECO:0000259" key="1">
    <source>
        <dbReference type="Pfam" id="PF00248"/>
    </source>
</evidence>
<name>A0A1I7H0M1_9FLAO</name>
<feature type="domain" description="NADP-dependent oxidoreductase" evidence="1">
    <location>
        <begin position="12"/>
        <end position="319"/>
    </location>
</feature>
<dbReference type="PANTHER" id="PTHR42686:SF1">
    <property type="entry name" value="GH17980P-RELATED"/>
    <property type="match status" value="1"/>
</dbReference>
<sequence>MNTNRFKIPFDIALGGVPFGNGFEVMTDEEVHHVLETAWNEGYRFFDTSPWYGLGLSEIRMGNFLKTKNRDEYLLSTKVGRILTPTDTPPDTMWNEPASNDYTYDYTAEGTRKSIEDSLERLGVSHIDYVFIHDLAPGNEADLGGDWKAQFEIAKNGAMPELTKMKQEGLIKGWGFGVNDIDPILESLKVAEPDVFLSAISNTILDHDRFIEELLPAIENSNATLIAGAPFNAGMLTDAGKRYNYEGEMPEEIVKKYTILKEVAKKYKVSLSDAAIQFSHAPEFVDTVLFGCSTSEQVKQNAQALDVAIPIEFWDELTDKGVIHPKAGIGKNYYA</sequence>
<dbReference type="InterPro" id="IPR020471">
    <property type="entry name" value="AKR"/>
</dbReference>
<dbReference type="AlphaFoldDB" id="A0A1I7H0M1"/>
<gene>
    <name evidence="2" type="ORF">SAMN05216480_106162</name>
</gene>
<dbReference type="RefSeq" id="WP_093025051.1">
    <property type="nucleotide sequence ID" value="NZ_FPBK01000006.1"/>
</dbReference>
<organism evidence="2 3">
    <name type="scientific">Pustulibacterium marinum</name>
    <dbReference type="NCBI Taxonomy" id="1224947"/>
    <lineage>
        <taxon>Bacteria</taxon>
        <taxon>Pseudomonadati</taxon>
        <taxon>Bacteroidota</taxon>
        <taxon>Flavobacteriia</taxon>
        <taxon>Flavobacteriales</taxon>
        <taxon>Flavobacteriaceae</taxon>
        <taxon>Pustulibacterium</taxon>
    </lineage>
</organism>
<evidence type="ECO:0000313" key="3">
    <source>
        <dbReference type="Proteomes" id="UP000199138"/>
    </source>
</evidence>
<dbReference type="GO" id="GO:0016491">
    <property type="term" value="F:oxidoreductase activity"/>
    <property type="evidence" value="ECO:0007669"/>
    <property type="project" value="InterPro"/>
</dbReference>
<keyword evidence="3" id="KW-1185">Reference proteome</keyword>
<dbReference type="Proteomes" id="UP000199138">
    <property type="component" value="Unassembled WGS sequence"/>
</dbReference>
<dbReference type="GO" id="GO:0005829">
    <property type="term" value="C:cytosol"/>
    <property type="evidence" value="ECO:0007669"/>
    <property type="project" value="TreeGrafter"/>
</dbReference>
<proteinExistence type="predicted"/>
<dbReference type="STRING" id="1224947.SAMN05216480_106162"/>